<evidence type="ECO:0000313" key="3">
    <source>
        <dbReference type="Proteomes" id="UP000410492"/>
    </source>
</evidence>
<protein>
    <submittedName>
        <fullName evidence="2">Uncharacterized protein</fullName>
    </submittedName>
</protein>
<feature type="region of interest" description="Disordered" evidence="1">
    <location>
        <begin position="12"/>
        <end position="60"/>
    </location>
</feature>
<dbReference type="OrthoDB" id="6779721at2759"/>
<dbReference type="EMBL" id="CAACVG010006556">
    <property type="protein sequence ID" value="VEN40579.1"/>
    <property type="molecule type" value="Genomic_DNA"/>
</dbReference>
<feature type="region of interest" description="Disordered" evidence="1">
    <location>
        <begin position="378"/>
        <end position="405"/>
    </location>
</feature>
<evidence type="ECO:0000256" key="1">
    <source>
        <dbReference type="SAM" id="MobiDB-lite"/>
    </source>
</evidence>
<gene>
    <name evidence="2" type="ORF">CALMAC_LOCUS4702</name>
</gene>
<keyword evidence="3" id="KW-1185">Reference proteome</keyword>
<dbReference type="AlphaFoldDB" id="A0A653BYC5"/>
<feature type="compositionally biased region" description="Basic and acidic residues" evidence="1">
    <location>
        <begin position="234"/>
        <end position="248"/>
    </location>
</feature>
<dbReference type="Proteomes" id="UP000410492">
    <property type="component" value="Unassembled WGS sequence"/>
</dbReference>
<proteinExistence type="predicted"/>
<accession>A0A653BYC5</accession>
<evidence type="ECO:0000313" key="2">
    <source>
        <dbReference type="EMBL" id="VEN40579.1"/>
    </source>
</evidence>
<feature type="region of interest" description="Disordered" evidence="1">
    <location>
        <begin position="227"/>
        <end position="279"/>
    </location>
</feature>
<organism evidence="2 3">
    <name type="scientific">Callosobruchus maculatus</name>
    <name type="common">Southern cowpea weevil</name>
    <name type="synonym">Pulse bruchid</name>
    <dbReference type="NCBI Taxonomy" id="64391"/>
    <lineage>
        <taxon>Eukaryota</taxon>
        <taxon>Metazoa</taxon>
        <taxon>Ecdysozoa</taxon>
        <taxon>Arthropoda</taxon>
        <taxon>Hexapoda</taxon>
        <taxon>Insecta</taxon>
        <taxon>Pterygota</taxon>
        <taxon>Neoptera</taxon>
        <taxon>Endopterygota</taxon>
        <taxon>Coleoptera</taxon>
        <taxon>Polyphaga</taxon>
        <taxon>Cucujiformia</taxon>
        <taxon>Chrysomeloidea</taxon>
        <taxon>Chrysomelidae</taxon>
        <taxon>Bruchinae</taxon>
        <taxon>Bruchini</taxon>
        <taxon>Callosobruchus</taxon>
    </lineage>
</organism>
<sequence>MKEYMRTVRLMRVSEETSAYPNTDDERINEDTSVLEGESDSSSTRPSSSPKPPNYSVLKQPDVPLKQATRNAFQATVRLAGLDDIPRKQPEMVNATDGEVTCEEELQENTKSCSKHGKKKCPPPPLSEYTKSAIQGISNLIGMQKEDVEEKVSNESNNDEGETTDTALCAEANATTAEGQPSEEGSSNTASAQSTCGQCRSKCAPPPLAESTRSACRAIGRFVGLGGEEVGDSVTKDENAEGEGEKNESTIAEGQPSGEESSNKASTESTWGQCRSKCSPSPLAESTRSAVSAIGRFIGLGGEEVGNDSVTKDENAEVEKIEANVESAAADCQPKPTSFKTRKVMHNRTMTLNETTNAVFRMFGRMLGATREGVYVPKRKETRGEENAEEIQEEDAETIQSKIDY</sequence>
<feature type="compositionally biased region" description="Acidic residues" evidence="1">
    <location>
        <begin position="387"/>
        <end position="397"/>
    </location>
</feature>
<feature type="compositionally biased region" description="Polar residues" evidence="1">
    <location>
        <begin position="258"/>
        <end position="279"/>
    </location>
</feature>
<name>A0A653BYC5_CALMS</name>
<feature type="region of interest" description="Disordered" evidence="1">
    <location>
        <begin position="108"/>
        <end position="127"/>
    </location>
</feature>
<reference evidence="2 3" key="1">
    <citation type="submission" date="2019-01" db="EMBL/GenBank/DDBJ databases">
        <authorList>
            <person name="Sayadi A."/>
        </authorList>
    </citation>
    <scope>NUCLEOTIDE SEQUENCE [LARGE SCALE GENOMIC DNA]</scope>
</reference>